<keyword evidence="20" id="KW-1185">Reference proteome</keyword>
<dbReference type="GO" id="GO:0046872">
    <property type="term" value="F:metal ion binding"/>
    <property type="evidence" value="ECO:0007669"/>
    <property type="project" value="UniProtKB-KW"/>
</dbReference>
<evidence type="ECO:0000259" key="17">
    <source>
        <dbReference type="Pfam" id="PF22248"/>
    </source>
</evidence>
<proteinExistence type="inferred from homology"/>
<evidence type="ECO:0000256" key="13">
    <source>
        <dbReference type="ARBA" id="ARBA00023180"/>
    </source>
</evidence>
<accession>A0A0Q9XFK7</accession>
<feature type="transmembrane region" description="Helical" evidence="15">
    <location>
        <begin position="550"/>
        <end position="576"/>
    </location>
</feature>
<dbReference type="FunCoup" id="A0A0Q9XFK7">
    <property type="interactions" value="276"/>
</dbReference>
<evidence type="ECO:0000256" key="14">
    <source>
        <dbReference type="ARBA" id="ARBA00078796"/>
    </source>
</evidence>
<evidence type="ECO:0000256" key="5">
    <source>
        <dbReference type="ARBA" id="ARBA00022692"/>
    </source>
</evidence>
<evidence type="ECO:0000256" key="3">
    <source>
        <dbReference type="ARBA" id="ARBA00010918"/>
    </source>
</evidence>
<keyword evidence="8" id="KW-0256">Endoplasmic reticulum</keyword>
<feature type="domain" description="Endoplasmic reticulum metallopeptidase 1-like C-terminal" evidence="17">
    <location>
        <begin position="647"/>
        <end position="871"/>
    </location>
</feature>
<dbReference type="InParanoid" id="A0A0Q9XFK7"/>
<dbReference type="Pfam" id="PF04389">
    <property type="entry name" value="Peptidase_M28"/>
    <property type="match status" value="1"/>
</dbReference>
<dbReference type="EMBL" id="CH933808">
    <property type="protein sequence ID" value="KRG04650.1"/>
    <property type="molecule type" value="Genomic_DNA"/>
</dbReference>
<dbReference type="CDD" id="cd03875">
    <property type="entry name" value="M28_Fxna_like"/>
    <property type="match status" value="1"/>
</dbReference>
<feature type="transmembrane region" description="Helical" evidence="15">
    <location>
        <begin position="519"/>
        <end position="538"/>
    </location>
</feature>
<feature type="transmembrane region" description="Helical" evidence="15">
    <location>
        <begin position="382"/>
        <end position="404"/>
    </location>
</feature>
<evidence type="ECO:0000256" key="7">
    <source>
        <dbReference type="ARBA" id="ARBA00022801"/>
    </source>
</evidence>
<feature type="transmembrane region" description="Helical" evidence="15">
    <location>
        <begin position="588"/>
        <end position="609"/>
    </location>
</feature>
<comment type="similarity">
    <text evidence="3">Belongs to the peptidase M28 family.</text>
</comment>
<evidence type="ECO:0000256" key="12">
    <source>
        <dbReference type="ARBA" id="ARBA00023136"/>
    </source>
</evidence>
<evidence type="ECO:0000256" key="2">
    <source>
        <dbReference type="ARBA" id="ARBA00004477"/>
    </source>
</evidence>
<feature type="transmembrane region" description="Helical" evidence="15">
    <location>
        <begin position="616"/>
        <end position="634"/>
    </location>
</feature>
<dbReference type="GO" id="GO:0008235">
    <property type="term" value="F:metalloexopeptidase activity"/>
    <property type="evidence" value="ECO:0007669"/>
    <property type="project" value="InterPro"/>
</dbReference>
<gene>
    <name evidence="19" type="primary">Dmoj\GI26919</name>
    <name evidence="19" type="ORF">Dmoj_GI26919</name>
</gene>
<evidence type="ECO:0000313" key="20">
    <source>
        <dbReference type="Proteomes" id="UP000009192"/>
    </source>
</evidence>
<dbReference type="InterPro" id="IPR045175">
    <property type="entry name" value="M28_fam"/>
</dbReference>
<comment type="cofactor">
    <cofactor evidence="1">
        <name>Zn(2+)</name>
        <dbReference type="ChEBI" id="CHEBI:29105"/>
    </cofactor>
</comment>
<dbReference type="InterPro" id="IPR048024">
    <property type="entry name" value="Fxna-like_M28_dom"/>
</dbReference>
<keyword evidence="7" id="KW-0378">Hydrolase</keyword>
<sequence>MCDKEKLICSESGNRFEEKPRCGTKNDDSGKLPWYYAGGFLLFWGLLFFAVVIPYLYRLPTALTIEDVKSHEFIAERAYKNLYYLSNIGTKMVGSKQNEIDAVQYLLKELNQIKEDSLKDYFDIEIDLSEVSGQFVYENVNSLYLHVQNIAVKITPKASKSQSYLLVNSHFDSKPETPSAGDAGFMIVTMLEVLRTLATTEKSFQHPIVFLFNGAEESSMLASHGFINQHKWVPNIKAVVNLDAAGSGGRELLVQSGPDHNWLLGYYNKYAKHPFGTTLNEEIYQTGALPSDSDFTIFKDHIPGLDLGQAINGFVYHTKYDVIDVIPRESLQNTGDNVLSIVRGLADAVELENMEAHKTGSGIYFDFLGITFIYYSEATGTALNFGVAGAALLFVFISMWRMAVISNVSICHVLRWFILVLTIQLICFVLGLVLPIVVSIVMDNAGLSLTFFSTPMLMIGLYVCPSLIGLSLPITVYYSIQCNEKISGGYHLQLALHAQAVILAVLIICLTSFGLRSTYVLMIPLLFYVVSLVLNLLITLHDRGYAWTGLLKISQIIPFLCSSYVFYLFIVVLVPMTGRSGSASNQDLFIAVLSAIGTILSFGFLMPLINTLRRPSLVIFTLIAITSVSLYLASSTQLGFPYRQRTNGQRVAYLQVRNMFYEFDGTLSKDESGYLFSFQDRLEERPLLGTNVNLTGLTSIKSRCEKHMMCGMPLYDFRYVGNRLQSKWLPRAEPIEPPGSTVLKMLNKTYLKPTTVRFEFSLSGPAQMSLFFEPYEDVTITNWTFTEDYLQNPPPFPLSYHIYINYGIDNSPLKFFVDLTKQNGNFKMPLLQVGVSGHFVGAAGDAISQEFASSFPSYSIVATWPALYQRYIF</sequence>
<name>A0A0Q9XFK7_DROMO</name>
<keyword evidence="5 15" id="KW-0812">Transmembrane</keyword>
<feature type="domain" description="Peptidase M28" evidence="16">
    <location>
        <begin position="149"/>
        <end position="341"/>
    </location>
</feature>
<dbReference type="PANTHER" id="PTHR12147">
    <property type="entry name" value="METALLOPEPTIDASE M28 FAMILY MEMBER"/>
    <property type="match status" value="1"/>
</dbReference>
<evidence type="ECO:0000256" key="9">
    <source>
        <dbReference type="ARBA" id="ARBA00022833"/>
    </source>
</evidence>
<evidence type="ECO:0000256" key="4">
    <source>
        <dbReference type="ARBA" id="ARBA00022670"/>
    </source>
</evidence>
<dbReference type="PANTHER" id="PTHR12147:SF22">
    <property type="entry name" value="ENDOPLASMIC RETICULUM METALLOPEPTIDASE 1"/>
    <property type="match status" value="1"/>
</dbReference>
<feature type="transmembrane region" description="Helical" evidence="15">
    <location>
        <begin position="492"/>
        <end position="513"/>
    </location>
</feature>
<keyword evidence="13" id="KW-0325">Glycoprotein</keyword>
<dbReference type="InterPro" id="IPR007484">
    <property type="entry name" value="Peptidase_M28"/>
</dbReference>
<dbReference type="Gene3D" id="3.40.630.10">
    <property type="entry name" value="Zn peptidases"/>
    <property type="match status" value="1"/>
</dbReference>
<feature type="transmembrane region" description="Helical" evidence="15">
    <location>
        <begin position="416"/>
        <end position="437"/>
    </location>
</feature>
<keyword evidence="6" id="KW-0479">Metal-binding</keyword>
<dbReference type="GO" id="GO:0006508">
    <property type="term" value="P:proteolysis"/>
    <property type="evidence" value="ECO:0007669"/>
    <property type="project" value="UniProtKB-KW"/>
</dbReference>
<keyword evidence="10 15" id="KW-1133">Transmembrane helix</keyword>
<keyword evidence="9" id="KW-0862">Zinc</keyword>
<evidence type="ECO:0000256" key="1">
    <source>
        <dbReference type="ARBA" id="ARBA00001947"/>
    </source>
</evidence>
<evidence type="ECO:0000256" key="15">
    <source>
        <dbReference type="SAM" id="Phobius"/>
    </source>
</evidence>
<evidence type="ECO:0000256" key="11">
    <source>
        <dbReference type="ARBA" id="ARBA00023049"/>
    </source>
</evidence>
<feature type="transmembrane region" description="Helical" evidence="15">
    <location>
        <begin position="457"/>
        <end position="480"/>
    </location>
</feature>
<keyword evidence="12 15" id="KW-0472">Membrane</keyword>
<evidence type="ECO:0000256" key="10">
    <source>
        <dbReference type="ARBA" id="ARBA00022989"/>
    </source>
</evidence>
<feature type="domain" description="Endoplasmic reticulum metallopeptidase 1/1-A TM" evidence="18">
    <location>
        <begin position="417"/>
        <end position="632"/>
    </location>
</feature>
<evidence type="ECO:0000313" key="19">
    <source>
        <dbReference type="EMBL" id="KRG04650.1"/>
    </source>
</evidence>
<evidence type="ECO:0000256" key="6">
    <source>
        <dbReference type="ARBA" id="ARBA00022723"/>
    </source>
</evidence>
<protein>
    <recommendedName>
        <fullName evidence="14">FXNA-like protease</fullName>
    </recommendedName>
</protein>
<comment type="subcellular location">
    <subcellularLocation>
        <location evidence="2">Endoplasmic reticulum membrane</location>
        <topology evidence="2">Multi-pass membrane protein</topology>
    </subcellularLocation>
</comment>
<keyword evidence="4" id="KW-0645">Protease</keyword>
<dbReference type="OrthoDB" id="76293at2759"/>
<evidence type="ECO:0000256" key="8">
    <source>
        <dbReference type="ARBA" id="ARBA00022824"/>
    </source>
</evidence>
<dbReference type="FunFam" id="3.40.630.10:FF:000008">
    <property type="entry name" value="Endoplasmic reticulum metallopeptidase 1"/>
    <property type="match status" value="1"/>
</dbReference>
<keyword evidence="11" id="KW-0482">Metalloprotease</keyword>
<dbReference type="Pfam" id="PF22248">
    <property type="entry name" value="ERMP1_C"/>
    <property type="match status" value="1"/>
</dbReference>
<evidence type="ECO:0000259" key="18">
    <source>
        <dbReference type="Pfam" id="PF22249"/>
    </source>
</evidence>
<dbReference type="Proteomes" id="UP000009192">
    <property type="component" value="Unassembled WGS sequence"/>
</dbReference>
<feature type="transmembrane region" description="Helical" evidence="15">
    <location>
        <begin position="34"/>
        <end position="57"/>
    </location>
</feature>
<dbReference type="InterPro" id="IPR053974">
    <property type="entry name" value="ERMP1_1-A_TM"/>
</dbReference>
<dbReference type="SUPFAM" id="SSF53187">
    <property type="entry name" value="Zn-dependent exopeptidases"/>
    <property type="match status" value="1"/>
</dbReference>
<dbReference type="Pfam" id="PF22249">
    <property type="entry name" value="ERMP1-TM"/>
    <property type="match status" value="1"/>
</dbReference>
<reference evidence="19 20" key="1">
    <citation type="journal article" date="2007" name="Nature">
        <title>Evolution of genes and genomes on the Drosophila phylogeny.</title>
        <authorList>
            <consortium name="Drosophila 12 Genomes Consortium"/>
            <person name="Clark A.G."/>
            <person name="Eisen M.B."/>
            <person name="Smith D.R."/>
            <person name="Bergman C.M."/>
            <person name="Oliver B."/>
            <person name="Markow T.A."/>
            <person name="Kaufman T.C."/>
            <person name="Kellis M."/>
            <person name="Gelbart W."/>
            <person name="Iyer V.N."/>
            <person name="Pollard D.A."/>
            <person name="Sackton T.B."/>
            <person name="Larracuente A.M."/>
            <person name="Singh N.D."/>
            <person name="Abad J.P."/>
            <person name="Abt D.N."/>
            <person name="Adryan B."/>
            <person name="Aguade M."/>
            <person name="Akashi H."/>
            <person name="Anderson W.W."/>
            <person name="Aquadro C.F."/>
            <person name="Ardell D.H."/>
            <person name="Arguello R."/>
            <person name="Artieri C.G."/>
            <person name="Barbash D.A."/>
            <person name="Barker D."/>
            <person name="Barsanti P."/>
            <person name="Batterham P."/>
            <person name="Batzoglou S."/>
            <person name="Begun D."/>
            <person name="Bhutkar A."/>
            <person name="Blanco E."/>
            <person name="Bosak S.A."/>
            <person name="Bradley R.K."/>
            <person name="Brand A.D."/>
            <person name="Brent M.R."/>
            <person name="Brooks A.N."/>
            <person name="Brown R.H."/>
            <person name="Butlin R.K."/>
            <person name="Caggese C."/>
            <person name="Calvi B.R."/>
            <person name="Bernardo de Carvalho A."/>
            <person name="Caspi A."/>
            <person name="Castrezana S."/>
            <person name="Celniker S.E."/>
            <person name="Chang J.L."/>
            <person name="Chapple C."/>
            <person name="Chatterji S."/>
            <person name="Chinwalla A."/>
            <person name="Civetta A."/>
            <person name="Clifton S.W."/>
            <person name="Comeron J.M."/>
            <person name="Costello J.C."/>
            <person name="Coyne J.A."/>
            <person name="Daub J."/>
            <person name="David R.G."/>
            <person name="Delcher A.L."/>
            <person name="Delehaunty K."/>
            <person name="Do C.B."/>
            <person name="Ebling H."/>
            <person name="Edwards K."/>
            <person name="Eickbush T."/>
            <person name="Evans J.D."/>
            <person name="Filipski A."/>
            <person name="Findeiss S."/>
            <person name="Freyhult E."/>
            <person name="Fulton L."/>
            <person name="Fulton R."/>
            <person name="Garcia A.C."/>
            <person name="Gardiner A."/>
            <person name="Garfield D.A."/>
            <person name="Garvin B.E."/>
            <person name="Gibson G."/>
            <person name="Gilbert D."/>
            <person name="Gnerre S."/>
            <person name="Godfrey J."/>
            <person name="Good R."/>
            <person name="Gotea V."/>
            <person name="Gravely B."/>
            <person name="Greenberg A.J."/>
            <person name="Griffiths-Jones S."/>
            <person name="Gross S."/>
            <person name="Guigo R."/>
            <person name="Gustafson E.A."/>
            <person name="Haerty W."/>
            <person name="Hahn M.W."/>
            <person name="Halligan D.L."/>
            <person name="Halpern A.L."/>
            <person name="Halter G.M."/>
            <person name="Han M.V."/>
            <person name="Heger A."/>
            <person name="Hillier L."/>
            <person name="Hinrichs A.S."/>
            <person name="Holmes I."/>
            <person name="Hoskins R.A."/>
            <person name="Hubisz M.J."/>
            <person name="Hultmark D."/>
            <person name="Huntley M.A."/>
            <person name="Jaffe D.B."/>
            <person name="Jagadeeshan S."/>
            <person name="Jeck W.R."/>
            <person name="Johnson J."/>
            <person name="Jones C.D."/>
            <person name="Jordan W.C."/>
            <person name="Karpen G.H."/>
            <person name="Kataoka E."/>
            <person name="Keightley P.D."/>
            <person name="Kheradpour P."/>
            <person name="Kirkness E.F."/>
            <person name="Koerich L.B."/>
            <person name="Kristiansen K."/>
            <person name="Kudrna D."/>
            <person name="Kulathinal R.J."/>
            <person name="Kumar S."/>
            <person name="Kwok R."/>
            <person name="Lander E."/>
            <person name="Langley C.H."/>
            <person name="Lapoint R."/>
            <person name="Lazzaro B.P."/>
            <person name="Lee S.J."/>
            <person name="Levesque L."/>
            <person name="Li R."/>
            <person name="Lin C.F."/>
            <person name="Lin M.F."/>
            <person name="Lindblad-Toh K."/>
            <person name="Llopart A."/>
            <person name="Long M."/>
            <person name="Low L."/>
            <person name="Lozovsky E."/>
            <person name="Lu J."/>
            <person name="Luo M."/>
            <person name="Machado C.A."/>
            <person name="Makalowski W."/>
            <person name="Marzo M."/>
            <person name="Matsuda M."/>
            <person name="Matzkin L."/>
            <person name="McAllister B."/>
            <person name="McBride C.S."/>
            <person name="McKernan B."/>
            <person name="McKernan K."/>
            <person name="Mendez-Lago M."/>
            <person name="Minx P."/>
            <person name="Mollenhauer M.U."/>
            <person name="Montooth K."/>
            <person name="Mount S.M."/>
            <person name="Mu X."/>
            <person name="Myers E."/>
            <person name="Negre B."/>
            <person name="Newfeld S."/>
            <person name="Nielsen R."/>
            <person name="Noor M.A."/>
            <person name="O'Grady P."/>
            <person name="Pachter L."/>
            <person name="Papaceit M."/>
            <person name="Parisi M.J."/>
            <person name="Parisi M."/>
            <person name="Parts L."/>
            <person name="Pedersen J.S."/>
            <person name="Pesole G."/>
            <person name="Phillippy A.M."/>
            <person name="Ponting C.P."/>
            <person name="Pop M."/>
            <person name="Porcelli D."/>
            <person name="Powell J.R."/>
            <person name="Prohaska S."/>
            <person name="Pruitt K."/>
            <person name="Puig M."/>
            <person name="Quesneville H."/>
            <person name="Ram K.R."/>
            <person name="Rand D."/>
            <person name="Rasmussen M.D."/>
            <person name="Reed L.K."/>
            <person name="Reenan R."/>
            <person name="Reily A."/>
            <person name="Remington K.A."/>
            <person name="Rieger T.T."/>
            <person name="Ritchie M.G."/>
            <person name="Robin C."/>
            <person name="Rogers Y.H."/>
            <person name="Rohde C."/>
            <person name="Rozas J."/>
            <person name="Rubenfield M.J."/>
            <person name="Ruiz A."/>
            <person name="Russo S."/>
            <person name="Salzberg S.L."/>
            <person name="Sanchez-Gracia A."/>
            <person name="Saranga D.J."/>
            <person name="Sato H."/>
            <person name="Schaeffer S.W."/>
            <person name="Schatz M.C."/>
            <person name="Schlenke T."/>
            <person name="Schwartz R."/>
            <person name="Segarra C."/>
            <person name="Singh R.S."/>
            <person name="Sirot L."/>
            <person name="Sirota M."/>
            <person name="Sisneros N.B."/>
            <person name="Smith C.D."/>
            <person name="Smith T.F."/>
            <person name="Spieth J."/>
            <person name="Stage D.E."/>
            <person name="Stark A."/>
            <person name="Stephan W."/>
            <person name="Strausberg R.L."/>
            <person name="Strempel S."/>
            <person name="Sturgill D."/>
            <person name="Sutton G."/>
            <person name="Sutton G.G."/>
            <person name="Tao W."/>
            <person name="Teichmann S."/>
            <person name="Tobari Y.N."/>
            <person name="Tomimura Y."/>
            <person name="Tsolas J.M."/>
            <person name="Valente V.L."/>
            <person name="Venter E."/>
            <person name="Venter J.C."/>
            <person name="Vicario S."/>
            <person name="Vieira F.G."/>
            <person name="Vilella A.J."/>
            <person name="Villasante A."/>
            <person name="Walenz B."/>
            <person name="Wang J."/>
            <person name="Wasserman M."/>
            <person name="Watts T."/>
            <person name="Wilson D."/>
            <person name="Wilson R.K."/>
            <person name="Wing R.A."/>
            <person name="Wolfner M.F."/>
            <person name="Wong A."/>
            <person name="Wong G.K."/>
            <person name="Wu C.I."/>
            <person name="Wu G."/>
            <person name="Yamamoto D."/>
            <person name="Yang H.P."/>
            <person name="Yang S.P."/>
            <person name="Yorke J.A."/>
            <person name="Yoshida K."/>
            <person name="Zdobnov E."/>
            <person name="Zhang P."/>
            <person name="Zhang Y."/>
            <person name="Zimin A.V."/>
            <person name="Baldwin J."/>
            <person name="Abdouelleil A."/>
            <person name="Abdulkadir J."/>
            <person name="Abebe A."/>
            <person name="Abera B."/>
            <person name="Abreu J."/>
            <person name="Acer S.C."/>
            <person name="Aftuck L."/>
            <person name="Alexander A."/>
            <person name="An P."/>
            <person name="Anderson E."/>
            <person name="Anderson S."/>
            <person name="Arachi H."/>
            <person name="Azer M."/>
            <person name="Bachantsang P."/>
            <person name="Barry A."/>
            <person name="Bayul T."/>
            <person name="Berlin A."/>
            <person name="Bessette D."/>
            <person name="Bloom T."/>
            <person name="Blye J."/>
            <person name="Boguslavskiy L."/>
            <person name="Bonnet C."/>
            <person name="Boukhgalter B."/>
            <person name="Bourzgui I."/>
            <person name="Brown A."/>
            <person name="Cahill P."/>
            <person name="Channer S."/>
            <person name="Cheshatsang Y."/>
            <person name="Chuda L."/>
            <person name="Citroen M."/>
            <person name="Collymore A."/>
            <person name="Cooke P."/>
            <person name="Costello M."/>
            <person name="D'Aco K."/>
            <person name="Daza R."/>
            <person name="De Haan G."/>
            <person name="DeGray S."/>
            <person name="DeMaso C."/>
            <person name="Dhargay N."/>
            <person name="Dooley K."/>
            <person name="Dooley E."/>
            <person name="Doricent M."/>
            <person name="Dorje P."/>
            <person name="Dorjee K."/>
            <person name="Dupes A."/>
            <person name="Elong R."/>
            <person name="Falk J."/>
            <person name="Farina A."/>
            <person name="Faro S."/>
            <person name="Ferguson D."/>
            <person name="Fisher S."/>
            <person name="Foley C.D."/>
            <person name="Franke A."/>
            <person name="Friedrich D."/>
            <person name="Gadbois L."/>
            <person name="Gearin G."/>
            <person name="Gearin C.R."/>
            <person name="Giannoukos G."/>
            <person name="Goode T."/>
            <person name="Graham J."/>
            <person name="Grandbois E."/>
            <person name="Grewal S."/>
            <person name="Gyaltsen K."/>
            <person name="Hafez N."/>
            <person name="Hagos B."/>
            <person name="Hall J."/>
            <person name="Henson C."/>
            <person name="Hollinger A."/>
            <person name="Honan T."/>
            <person name="Huard M.D."/>
            <person name="Hughes L."/>
            <person name="Hurhula B."/>
            <person name="Husby M.E."/>
            <person name="Kamat A."/>
            <person name="Kanga B."/>
            <person name="Kashin S."/>
            <person name="Khazanovich D."/>
            <person name="Kisner P."/>
            <person name="Lance K."/>
            <person name="Lara M."/>
            <person name="Lee W."/>
            <person name="Lennon N."/>
            <person name="Letendre F."/>
            <person name="LeVine R."/>
            <person name="Lipovsky A."/>
            <person name="Liu X."/>
            <person name="Liu J."/>
            <person name="Liu S."/>
            <person name="Lokyitsang T."/>
            <person name="Lokyitsang Y."/>
            <person name="Lubonja R."/>
            <person name="Lui A."/>
            <person name="MacDonald P."/>
            <person name="Magnisalis V."/>
            <person name="Maru K."/>
            <person name="Matthews C."/>
            <person name="McCusker W."/>
            <person name="McDonough S."/>
            <person name="Mehta T."/>
            <person name="Meldrim J."/>
            <person name="Meneus L."/>
            <person name="Mihai O."/>
            <person name="Mihalev A."/>
            <person name="Mihova T."/>
            <person name="Mittelman R."/>
            <person name="Mlenga V."/>
            <person name="Montmayeur A."/>
            <person name="Mulrain L."/>
            <person name="Navidi A."/>
            <person name="Naylor J."/>
            <person name="Negash T."/>
            <person name="Nguyen T."/>
            <person name="Nguyen N."/>
            <person name="Nicol R."/>
            <person name="Norbu C."/>
            <person name="Norbu N."/>
            <person name="Novod N."/>
            <person name="O'Neill B."/>
            <person name="Osman S."/>
            <person name="Markiewicz E."/>
            <person name="Oyono O.L."/>
            <person name="Patti C."/>
            <person name="Phunkhang P."/>
            <person name="Pierre F."/>
            <person name="Priest M."/>
            <person name="Raghuraman S."/>
            <person name="Rege F."/>
            <person name="Reyes R."/>
            <person name="Rise C."/>
            <person name="Rogov P."/>
            <person name="Ross K."/>
            <person name="Ryan E."/>
            <person name="Settipalli S."/>
            <person name="Shea T."/>
            <person name="Sherpa N."/>
            <person name="Shi L."/>
            <person name="Shih D."/>
            <person name="Sparrow T."/>
            <person name="Spaulding J."/>
            <person name="Stalker J."/>
            <person name="Stange-Thomann N."/>
            <person name="Stavropoulos S."/>
            <person name="Stone C."/>
            <person name="Strader C."/>
            <person name="Tesfaye S."/>
            <person name="Thomson T."/>
            <person name="Thoulutsang Y."/>
            <person name="Thoulutsang D."/>
            <person name="Topham K."/>
            <person name="Topping I."/>
            <person name="Tsamla T."/>
            <person name="Vassiliev H."/>
            <person name="Vo A."/>
            <person name="Wangchuk T."/>
            <person name="Wangdi T."/>
            <person name="Weiand M."/>
            <person name="Wilkinson J."/>
            <person name="Wilson A."/>
            <person name="Yadav S."/>
            <person name="Young G."/>
            <person name="Yu Q."/>
            <person name="Zembek L."/>
            <person name="Zhong D."/>
            <person name="Zimmer A."/>
            <person name="Zwirko Z."/>
            <person name="Jaffe D.B."/>
            <person name="Alvarez P."/>
            <person name="Brockman W."/>
            <person name="Butler J."/>
            <person name="Chin C."/>
            <person name="Gnerre S."/>
            <person name="Grabherr M."/>
            <person name="Kleber M."/>
            <person name="Mauceli E."/>
            <person name="MacCallum I."/>
        </authorList>
    </citation>
    <scope>NUCLEOTIDE SEQUENCE [LARGE SCALE GENOMIC DNA]</scope>
    <source>
        <strain evidence="20">Tucson 15081-1352.22</strain>
    </source>
</reference>
<dbReference type="InterPro" id="IPR053973">
    <property type="entry name" value="ERMP1-like_C"/>
</dbReference>
<organism evidence="19 20">
    <name type="scientific">Drosophila mojavensis</name>
    <name type="common">Fruit fly</name>
    <dbReference type="NCBI Taxonomy" id="7230"/>
    <lineage>
        <taxon>Eukaryota</taxon>
        <taxon>Metazoa</taxon>
        <taxon>Ecdysozoa</taxon>
        <taxon>Arthropoda</taxon>
        <taxon>Hexapoda</taxon>
        <taxon>Insecta</taxon>
        <taxon>Pterygota</taxon>
        <taxon>Neoptera</taxon>
        <taxon>Endopterygota</taxon>
        <taxon>Diptera</taxon>
        <taxon>Brachycera</taxon>
        <taxon>Muscomorpha</taxon>
        <taxon>Ephydroidea</taxon>
        <taxon>Drosophilidae</taxon>
        <taxon>Drosophila</taxon>
    </lineage>
</organism>
<dbReference type="KEGG" id="dmo:Dmoj_GI26919"/>
<dbReference type="GO" id="GO:0005789">
    <property type="term" value="C:endoplasmic reticulum membrane"/>
    <property type="evidence" value="ECO:0007669"/>
    <property type="project" value="UniProtKB-SubCell"/>
</dbReference>
<dbReference type="AlphaFoldDB" id="A0A0Q9XFK7"/>
<evidence type="ECO:0000259" key="16">
    <source>
        <dbReference type="Pfam" id="PF04389"/>
    </source>
</evidence>